<feature type="region of interest" description="Disordered" evidence="1">
    <location>
        <begin position="214"/>
        <end position="287"/>
    </location>
</feature>
<dbReference type="EMBL" id="OE839899">
    <property type="protein sequence ID" value="CAD7588901.1"/>
    <property type="molecule type" value="Genomic_DNA"/>
</dbReference>
<feature type="compositionally biased region" description="Basic and acidic residues" evidence="1">
    <location>
        <begin position="42"/>
        <end position="54"/>
    </location>
</feature>
<gene>
    <name evidence="2" type="ORF">TGEB3V08_LOCUS2919</name>
</gene>
<name>A0A7R9PJI6_TIMGE</name>
<proteinExistence type="predicted"/>
<feature type="compositionally biased region" description="Low complexity" evidence="1">
    <location>
        <begin position="254"/>
        <end position="274"/>
    </location>
</feature>
<feature type="region of interest" description="Disordered" evidence="1">
    <location>
        <begin position="42"/>
        <end position="80"/>
    </location>
</feature>
<dbReference type="AlphaFoldDB" id="A0A7R9PJI6"/>
<feature type="compositionally biased region" description="Polar residues" evidence="1">
    <location>
        <begin position="60"/>
        <end position="71"/>
    </location>
</feature>
<reference evidence="2" key="1">
    <citation type="submission" date="2020-11" db="EMBL/GenBank/DDBJ databases">
        <authorList>
            <person name="Tran Van P."/>
        </authorList>
    </citation>
    <scope>NUCLEOTIDE SEQUENCE</scope>
</reference>
<evidence type="ECO:0000256" key="1">
    <source>
        <dbReference type="SAM" id="MobiDB-lite"/>
    </source>
</evidence>
<accession>A0A7R9PJI6</accession>
<evidence type="ECO:0000313" key="2">
    <source>
        <dbReference type="EMBL" id="CAD7588901.1"/>
    </source>
</evidence>
<organism evidence="2">
    <name type="scientific">Timema genevievae</name>
    <name type="common">Walking stick</name>
    <dbReference type="NCBI Taxonomy" id="629358"/>
    <lineage>
        <taxon>Eukaryota</taxon>
        <taxon>Metazoa</taxon>
        <taxon>Ecdysozoa</taxon>
        <taxon>Arthropoda</taxon>
        <taxon>Hexapoda</taxon>
        <taxon>Insecta</taxon>
        <taxon>Pterygota</taxon>
        <taxon>Neoptera</taxon>
        <taxon>Polyneoptera</taxon>
        <taxon>Phasmatodea</taxon>
        <taxon>Timematodea</taxon>
        <taxon>Timematoidea</taxon>
        <taxon>Timematidae</taxon>
        <taxon>Timema</taxon>
    </lineage>
</organism>
<protein>
    <submittedName>
        <fullName evidence="2">Uncharacterized protein</fullName>
    </submittedName>
</protein>
<sequence>MRSTTRDMDWTVAGGGGCIGIKANDPSKLILNLDKYAREQNKMGDQGEKPEGSARRHSRNQQTTWASQNHMTVLKSGEGRRRGEKREWLTVVGLESSRVRRGGVRLKVYLIIGERHNDMSHAHRAITRKTNYLSHTTHEQIRLVAAQRDTDVGQRRVPGHSCNVHLPKMTVVIFLAAVVKRLLEKTTKNSFHPCSPTPGGPVDYKEYHYENRDRYQQPPRGDDKDRYHQPNSSQPPWPTSYLSYLYDRNTSHQSVDGVGSSASSGSSGDAATSPSSPPTRVDIQGGEEDRDLEYSTIHYEPSPALILKVSRVSSTLPRRWLDTDGWSLKVKVPRTVFREFRHVPSASVGANKKARGLCRRKKKGGKGGIIFGL</sequence>
<feature type="compositionally biased region" description="Basic and acidic residues" evidence="1">
    <location>
        <begin position="214"/>
        <end position="228"/>
    </location>
</feature>